<dbReference type="PANTHER" id="PTHR43179:SF12">
    <property type="entry name" value="GALACTOFURANOSYLTRANSFERASE GLFT2"/>
    <property type="match status" value="1"/>
</dbReference>
<dbReference type="Proteomes" id="UP000295371">
    <property type="component" value="Unassembled WGS sequence"/>
</dbReference>
<dbReference type="Gene3D" id="3.90.550.10">
    <property type="entry name" value="Spore Coat Polysaccharide Biosynthesis Protein SpsA, Chain A"/>
    <property type="match status" value="1"/>
</dbReference>
<protein>
    <submittedName>
        <fullName evidence="7">GT2 family glycosyltransferase</fullName>
    </submittedName>
</protein>
<comment type="similarity">
    <text evidence="2">Belongs to the glycosyltransferase 2 family.</text>
</comment>
<accession>A0A4R7J9V7</accession>
<comment type="caution">
    <text evidence="7">The sequence shown here is derived from an EMBL/GenBank/DDBJ whole genome shotgun (WGS) entry which is preliminary data.</text>
</comment>
<dbReference type="GO" id="GO:0016757">
    <property type="term" value="F:glycosyltransferase activity"/>
    <property type="evidence" value="ECO:0007669"/>
    <property type="project" value="UniProtKB-KW"/>
</dbReference>
<evidence type="ECO:0000256" key="2">
    <source>
        <dbReference type="ARBA" id="ARBA00006739"/>
    </source>
</evidence>
<dbReference type="Pfam" id="PF00535">
    <property type="entry name" value="Glycos_transf_2"/>
    <property type="match status" value="1"/>
</dbReference>
<name>A0A4R7J9V7_9ACTN</name>
<dbReference type="PANTHER" id="PTHR43179">
    <property type="entry name" value="RHAMNOSYLTRANSFERASE WBBL"/>
    <property type="match status" value="1"/>
</dbReference>
<keyword evidence="8" id="KW-1185">Reference proteome</keyword>
<dbReference type="InterPro" id="IPR029044">
    <property type="entry name" value="Nucleotide-diphossugar_trans"/>
</dbReference>
<dbReference type="SUPFAM" id="SSF53448">
    <property type="entry name" value="Nucleotide-diphospho-sugar transferases"/>
    <property type="match status" value="1"/>
</dbReference>
<keyword evidence="4 7" id="KW-0808">Transferase</keyword>
<evidence type="ECO:0000256" key="3">
    <source>
        <dbReference type="ARBA" id="ARBA00022676"/>
    </source>
</evidence>
<dbReference type="OrthoDB" id="153025at2"/>
<feature type="domain" description="Galactosyltransferase C-terminal" evidence="6">
    <location>
        <begin position="173"/>
        <end position="224"/>
    </location>
</feature>
<organism evidence="7 8">
    <name type="scientific">Naumannella halotolerans</name>
    <dbReference type="NCBI Taxonomy" id="993414"/>
    <lineage>
        <taxon>Bacteria</taxon>
        <taxon>Bacillati</taxon>
        <taxon>Actinomycetota</taxon>
        <taxon>Actinomycetes</taxon>
        <taxon>Propionibacteriales</taxon>
        <taxon>Propionibacteriaceae</taxon>
        <taxon>Naumannella</taxon>
    </lineage>
</organism>
<comment type="pathway">
    <text evidence="1">Cell wall biogenesis; cell wall polysaccharide biosynthesis.</text>
</comment>
<reference evidence="7 8" key="1">
    <citation type="submission" date="2019-03" db="EMBL/GenBank/DDBJ databases">
        <title>Genomic Encyclopedia of Archaeal and Bacterial Type Strains, Phase II (KMG-II): from individual species to whole genera.</title>
        <authorList>
            <person name="Goeker M."/>
        </authorList>
    </citation>
    <scope>NUCLEOTIDE SEQUENCE [LARGE SCALE GENOMIC DNA]</scope>
    <source>
        <strain evidence="7 8">DSM 24323</strain>
    </source>
</reference>
<feature type="domain" description="Glycosyltransferase 2-like" evidence="5">
    <location>
        <begin position="13"/>
        <end position="136"/>
    </location>
</feature>
<evidence type="ECO:0000256" key="1">
    <source>
        <dbReference type="ARBA" id="ARBA00004776"/>
    </source>
</evidence>
<evidence type="ECO:0000256" key="4">
    <source>
        <dbReference type="ARBA" id="ARBA00022679"/>
    </source>
</evidence>
<evidence type="ECO:0000313" key="7">
    <source>
        <dbReference type="EMBL" id="TDT33696.1"/>
    </source>
</evidence>
<dbReference type="AlphaFoldDB" id="A0A4R7J9V7"/>
<keyword evidence="3" id="KW-0328">Glycosyltransferase</keyword>
<dbReference type="EMBL" id="SOAW01000001">
    <property type="protein sequence ID" value="TDT33696.1"/>
    <property type="molecule type" value="Genomic_DNA"/>
</dbReference>
<dbReference type="Pfam" id="PF02709">
    <property type="entry name" value="Glyco_transf_7C"/>
    <property type="match status" value="1"/>
</dbReference>
<gene>
    <name evidence="7" type="ORF">CLV29_1323</name>
</gene>
<dbReference type="InterPro" id="IPR027791">
    <property type="entry name" value="Galactosyl_T_C"/>
</dbReference>
<proteinExistence type="inferred from homology"/>
<evidence type="ECO:0000313" key="8">
    <source>
        <dbReference type="Proteomes" id="UP000295371"/>
    </source>
</evidence>
<dbReference type="RefSeq" id="WP_133754163.1">
    <property type="nucleotide sequence ID" value="NZ_SOAW01000001.1"/>
</dbReference>
<sequence length="362" mass="39174">MSASDPGRRASISVVVPFYDDQAALDRLLAAMELQTHTGPVRIVVADDGSRVPPILPRSSRYALHTVHQDDRGFRAAAARNLAVAAYPADLLVFLDADMVPEPGYLATVVAALQHLDVVVGRRRHADLGNWSPSRIGEWLTGRAAPPRELTPPAWLAEGYAATANLADSNSRSYRYLISAVLAMTAEMFDRIGGFDERFVGYGGEDWDLAHRCWLAGARWRYLPGAVAWHNGADLAGRLDADELAQVLDRQRERLTPLLPDPWFRRLQDHPGAHPPTQVPSVAVILTEPELPADSLELLVAGLAAGGEVHLWLDLAGQCWSGGPLPPGVHLGRPSPEELSRIPLVIDGTVAATRWAPKGGVG</sequence>
<dbReference type="InterPro" id="IPR001173">
    <property type="entry name" value="Glyco_trans_2-like"/>
</dbReference>
<evidence type="ECO:0000259" key="5">
    <source>
        <dbReference type="Pfam" id="PF00535"/>
    </source>
</evidence>
<evidence type="ECO:0000259" key="6">
    <source>
        <dbReference type="Pfam" id="PF02709"/>
    </source>
</evidence>